<comment type="pathway">
    <text evidence="4">Lipid metabolism.</text>
</comment>
<evidence type="ECO:0000256" key="6">
    <source>
        <dbReference type="ARBA" id="ARBA00012487"/>
    </source>
</evidence>
<evidence type="ECO:0000256" key="21">
    <source>
        <dbReference type="ARBA" id="ARBA00032396"/>
    </source>
</evidence>
<dbReference type="EC" id="2.7.7.41" evidence="6"/>
<organism evidence="25 26">
    <name type="scientific">Gemelliphila palaticanis</name>
    <dbReference type="NCBI Taxonomy" id="81950"/>
    <lineage>
        <taxon>Bacteria</taxon>
        <taxon>Bacillati</taxon>
        <taxon>Bacillota</taxon>
        <taxon>Bacilli</taxon>
        <taxon>Bacillales</taxon>
        <taxon>Gemellaceae</taxon>
        <taxon>Gemelliphila</taxon>
    </lineage>
</organism>
<keyword evidence="16" id="KW-0594">Phospholipid biosynthesis</keyword>
<evidence type="ECO:0000313" key="26">
    <source>
        <dbReference type="Proteomes" id="UP000531840"/>
    </source>
</evidence>
<sequence>MKTRIITGALALIAFLPFLILGNKYFLFASILLSMLSVYEVIKITLKEINLFAFLSAIIIVPLIFFRDGIFEKYTNLFIFISVSILFSIVILTSHRIRLNDVAVLYFLFVYVINGFYSLFLLRDISISMVLYLLVTIWVTDSGAYFGGMKFGKNKLSPNISPNKSIEGSVIGSLSSIFVAIIFYYSTNIFNNLLIAILITILVSIVGQIGDLIESAYKREYSVKDSSNILPGHGGIFDRFDSVILAAPFLIILLQLI</sequence>
<evidence type="ECO:0000256" key="11">
    <source>
        <dbReference type="ARBA" id="ARBA00022692"/>
    </source>
</evidence>
<keyword evidence="26" id="KW-1185">Reference proteome</keyword>
<comment type="similarity">
    <text evidence="5">Belongs to the CDS family.</text>
</comment>
<feature type="transmembrane region" description="Helical" evidence="24">
    <location>
        <begin position="129"/>
        <end position="148"/>
    </location>
</feature>
<comment type="catalytic activity">
    <reaction evidence="1">
        <text>a 1,2-diacyl-sn-glycero-3-phosphate + CTP + H(+) = a CDP-1,2-diacyl-sn-glycerol + diphosphate</text>
        <dbReference type="Rhea" id="RHEA:16229"/>
        <dbReference type="ChEBI" id="CHEBI:15378"/>
        <dbReference type="ChEBI" id="CHEBI:33019"/>
        <dbReference type="ChEBI" id="CHEBI:37563"/>
        <dbReference type="ChEBI" id="CHEBI:58332"/>
        <dbReference type="ChEBI" id="CHEBI:58608"/>
        <dbReference type="EC" id="2.7.7.41"/>
    </reaction>
</comment>
<evidence type="ECO:0000256" key="9">
    <source>
        <dbReference type="ARBA" id="ARBA00022516"/>
    </source>
</evidence>
<feature type="transmembrane region" description="Helical" evidence="24">
    <location>
        <begin position="233"/>
        <end position="254"/>
    </location>
</feature>
<dbReference type="PANTHER" id="PTHR46382:SF1">
    <property type="entry name" value="PHOSPHATIDATE CYTIDYLYLTRANSFERASE"/>
    <property type="match status" value="1"/>
</dbReference>
<evidence type="ECO:0000256" key="2">
    <source>
        <dbReference type="ARBA" id="ARBA00004651"/>
    </source>
</evidence>
<protein>
    <recommendedName>
        <fullName evidence="7">Phosphatidate cytidylyltransferase</fullName>
        <ecNumber evidence="6">2.7.7.41</ecNumber>
    </recommendedName>
    <alternativeName>
        <fullName evidence="20">CDP-DAG synthase</fullName>
    </alternativeName>
    <alternativeName>
        <fullName evidence="22">CDP-DG synthase</fullName>
    </alternativeName>
    <alternativeName>
        <fullName evidence="18">CDP-diacylglycerol synthase</fullName>
    </alternativeName>
    <alternativeName>
        <fullName evidence="21">CDP-diglyceride pyrophosphorylase</fullName>
    </alternativeName>
    <alternativeName>
        <fullName evidence="23">CDP-diglyceride synthase</fullName>
    </alternativeName>
    <alternativeName>
        <fullName evidence="19">CTP:phosphatidate cytidylyltransferase</fullName>
    </alternativeName>
</protein>
<evidence type="ECO:0000256" key="18">
    <source>
        <dbReference type="ARBA" id="ARBA00029893"/>
    </source>
</evidence>
<dbReference type="RefSeq" id="WP_179940730.1">
    <property type="nucleotide sequence ID" value="NZ_JACBYF010000004.1"/>
</dbReference>
<feature type="transmembrane region" description="Helical" evidence="24">
    <location>
        <begin position="193"/>
        <end position="213"/>
    </location>
</feature>
<reference evidence="25 26" key="1">
    <citation type="submission" date="2020-07" db="EMBL/GenBank/DDBJ databases">
        <title>MOT database genomes.</title>
        <authorList>
            <person name="Joseph S."/>
            <person name="Aduse-Opoku J."/>
            <person name="Hashim A."/>
            <person name="Wade W."/>
            <person name="Curtis M."/>
        </authorList>
    </citation>
    <scope>NUCLEOTIDE SEQUENCE [LARGE SCALE GENOMIC DNA]</scope>
    <source>
        <strain evidence="25 26">CIP 106318</strain>
    </source>
</reference>
<comment type="subcellular location">
    <subcellularLocation>
        <location evidence="2">Cell membrane</location>
        <topology evidence="2">Multi-pass membrane protein</topology>
    </subcellularLocation>
</comment>
<dbReference type="EMBL" id="JACBYF010000004">
    <property type="protein sequence ID" value="NYS47160.1"/>
    <property type="molecule type" value="Genomic_DNA"/>
</dbReference>
<keyword evidence="10" id="KW-0808">Transferase</keyword>
<accession>A0ABX2SY75</accession>
<evidence type="ECO:0000256" key="8">
    <source>
        <dbReference type="ARBA" id="ARBA00022475"/>
    </source>
</evidence>
<evidence type="ECO:0000256" key="1">
    <source>
        <dbReference type="ARBA" id="ARBA00001698"/>
    </source>
</evidence>
<evidence type="ECO:0000256" key="23">
    <source>
        <dbReference type="ARBA" id="ARBA00033406"/>
    </source>
</evidence>
<dbReference type="PANTHER" id="PTHR46382">
    <property type="entry name" value="PHOSPHATIDATE CYTIDYLYLTRANSFERASE"/>
    <property type="match status" value="1"/>
</dbReference>
<keyword evidence="17" id="KW-1208">Phospholipid metabolism</keyword>
<keyword evidence="14" id="KW-0443">Lipid metabolism</keyword>
<evidence type="ECO:0000256" key="22">
    <source>
        <dbReference type="ARBA" id="ARBA00032743"/>
    </source>
</evidence>
<evidence type="ECO:0000256" key="16">
    <source>
        <dbReference type="ARBA" id="ARBA00023209"/>
    </source>
</evidence>
<name>A0ABX2SY75_9BACL</name>
<evidence type="ECO:0000256" key="12">
    <source>
        <dbReference type="ARBA" id="ARBA00022695"/>
    </source>
</evidence>
<proteinExistence type="inferred from homology"/>
<evidence type="ECO:0000256" key="3">
    <source>
        <dbReference type="ARBA" id="ARBA00005119"/>
    </source>
</evidence>
<evidence type="ECO:0000256" key="19">
    <source>
        <dbReference type="ARBA" id="ARBA00031825"/>
    </source>
</evidence>
<dbReference type="Proteomes" id="UP000531840">
    <property type="component" value="Unassembled WGS sequence"/>
</dbReference>
<evidence type="ECO:0000256" key="20">
    <source>
        <dbReference type="ARBA" id="ARBA00032253"/>
    </source>
</evidence>
<feature type="transmembrane region" description="Helical" evidence="24">
    <location>
        <begin position="77"/>
        <end position="97"/>
    </location>
</feature>
<comment type="caution">
    <text evidence="25">The sequence shown here is derived from an EMBL/GenBank/DDBJ whole genome shotgun (WGS) entry which is preliminary data.</text>
</comment>
<evidence type="ECO:0000256" key="4">
    <source>
        <dbReference type="ARBA" id="ARBA00005189"/>
    </source>
</evidence>
<evidence type="ECO:0000313" key="25">
    <source>
        <dbReference type="EMBL" id="NYS47160.1"/>
    </source>
</evidence>
<dbReference type="Pfam" id="PF01148">
    <property type="entry name" value="CTP_transf_1"/>
    <property type="match status" value="1"/>
</dbReference>
<evidence type="ECO:0000256" key="14">
    <source>
        <dbReference type="ARBA" id="ARBA00023098"/>
    </source>
</evidence>
<gene>
    <name evidence="25" type="ORF">HZY85_02985</name>
</gene>
<keyword evidence="9" id="KW-0444">Lipid biosynthesis</keyword>
<evidence type="ECO:0000256" key="13">
    <source>
        <dbReference type="ARBA" id="ARBA00022989"/>
    </source>
</evidence>
<keyword evidence="15 24" id="KW-0472">Membrane</keyword>
<evidence type="ECO:0000256" key="24">
    <source>
        <dbReference type="SAM" id="Phobius"/>
    </source>
</evidence>
<keyword evidence="11 24" id="KW-0812">Transmembrane</keyword>
<evidence type="ECO:0000256" key="17">
    <source>
        <dbReference type="ARBA" id="ARBA00023264"/>
    </source>
</evidence>
<evidence type="ECO:0000256" key="10">
    <source>
        <dbReference type="ARBA" id="ARBA00022679"/>
    </source>
</evidence>
<keyword evidence="8" id="KW-1003">Cell membrane</keyword>
<comment type="pathway">
    <text evidence="3">Phospholipid metabolism; CDP-diacylglycerol biosynthesis; CDP-diacylglycerol from sn-glycerol 3-phosphate: step 3/3.</text>
</comment>
<feature type="transmembrane region" description="Helical" evidence="24">
    <location>
        <begin position="168"/>
        <end position="186"/>
    </location>
</feature>
<evidence type="ECO:0000256" key="5">
    <source>
        <dbReference type="ARBA" id="ARBA00010185"/>
    </source>
</evidence>
<feature type="transmembrane region" description="Helical" evidence="24">
    <location>
        <begin position="103"/>
        <end position="122"/>
    </location>
</feature>
<feature type="transmembrane region" description="Helical" evidence="24">
    <location>
        <begin position="46"/>
        <end position="65"/>
    </location>
</feature>
<keyword evidence="13 24" id="KW-1133">Transmembrane helix</keyword>
<dbReference type="GO" id="GO:0016779">
    <property type="term" value="F:nucleotidyltransferase activity"/>
    <property type="evidence" value="ECO:0007669"/>
    <property type="project" value="UniProtKB-KW"/>
</dbReference>
<keyword evidence="12 25" id="KW-0548">Nucleotidyltransferase</keyword>
<evidence type="ECO:0000256" key="15">
    <source>
        <dbReference type="ARBA" id="ARBA00023136"/>
    </source>
</evidence>
<evidence type="ECO:0000256" key="7">
    <source>
        <dbReference type="ARBA" id="ARBA00019373"/>
    </source>
</evidence>